<sequence>MPSHRILCVDPDEDARQDTVERLRTELTEFDPVFETAATLDDATTAVSTDLAAVVTEYDLADGTGLELVTAVRDTAPDAGCILYTDAAPDAISTDELRGTITEYVGKGSVFGTERLARLLQTTVEGKSQASYPLPQNERERLAALQSYDLDDRALLESLDRITDLAATHFSVERASINIISEHSQDFLACYGGANEWDTMDRQDSICTFTIVEDDDVLAVEDVTEDPRFESRSDTLLDMGIRAYLGANLVTRSGLVIGPLCIYDDEPRSFSAADEAYLRDLAAVAMDVIELHARLDGGVETDGEEP</sequence>
<accession>A0A4D6KFY6</accession>
<feature type="domain" description="GAF" evidence="3">
    <location>
        <begin position="154"/>
        <end position="300"/>
    </location>
</feature>
<reference evidence="4 5" key="2">
    <citation type="submission" date="2019-04" db="EMBL/GenBank/DDBJ databases">
        <authorList>
            <person name="Yang S."/>
            <person name="Wei W."/>
        </authorList>
    </citation>
    <scope>NUCLEOTIDE SEQUENCE [LARGE SCALE GENOMIC DNA]</scope>
    <source>
        <strain evidence="5">ZP60</strain>
    </source>
</reference>
<evidence type="ECO:0000256" key="2">
    <source>
        <dbReference type="ARBA" id="ARBA00022777"/>
    </source>
</evidence>
<dbReference type="KEGG" id="halz:E5139_11560"/>
<evidence type="ECO:0000313" key="4">
    <source>
        <dbReference type="EMBL" id="QCD67120.1"/>
    </source>
</evidence>
<dbReference type="OMA" id="DREDSIC"/>
<dbReference type="InterPro" id="IPR029016">
    <property type="entry name" value="GAF-like_dom_sf"/>
</dbReference>
<dbReference type="Gene3D" id="3.40.50.2300">
    <property type="match status" value="1"/>
</dbReference>
<dbReference type="EMBL" id="CP039375">
    <property type="protein sequence ID" value="QCD67120.1"/>
    <property type="molecule type" value="Genomic_DNA"/>
</dbReference>
<name>A0A4D6KFY6_9EURY</name>
<evidence type="ECO:0000313" key="5">
    <source>
        <dbReference type="Proteomes" id="UP000297053"/>
    </source>
</evidence>
<evidence type="ECO:0000259" key="3">
    <source>
        <dbReference type="SMART" id="SM00065"/>
    </source>
</evidence>
<evidence type="ECO:0000256" key="1">
    <source>
        <dbReference type="ARBA" id="ARBA00022679"/>
    </source>
</evidence>
<dbReference type="InterPro" id="IPR011006">
    <property type="entry name" value="CheY-like_superfamily"/>
</dbReference>
<reference evidence="4 5" key="1">
    <citation type="submission" date="2019-04" db="EMBL/GenBank/DDBJ databases">
        <title>Complete genome sequence of Arthrobacter sp. ZXY-2 associated with effective atrazine degradation and salt adaptation.</title>
        <authorList>
            <person name="Zhao X."/>
        </authorList>
    </citation>
    <scope>NUCLEOTIDE SEQUENCE [LARGE SCALE GENOMIC DNA]</scope>
    <source>
        <strain evidence="5">ZP60</strain>
    </source>
</reference>
<proteinExistence type="predicted"/>
<organism evidence="4 5">
    <name type="scientific">Halomicrobium mukohataei</name>
    <dbReference type="NCBI Taxonomy" id="57705"/>
    <lineage>
        <taxon>Archaea</taxon>
        <taxon>Methanobacteriati</taxon>
        <taxon>Methanobacteriota</taxon>
        <taxon>Stenosarchaea group</taxon>
        <taxon>Halobacteria</taxon>
        <taxon>Halobacteriales</taxon>
        <taxon>Haloarculaceae</taxon>
        <taxon>Halomicrobium</taxon>
    </lineage>
</organism>
<dbReference type="SMR" id="A0A4D6KFY6"/>
<dbReference type="SMART" id="SM00065">
    <property type="entry name" value="GAF"/>
    <property type="match status" value="1"/>
</dbReference>
<dbReference type="AlphaFoldDB" id="A0A4D6KFY6"/>
<dbReference type="PANTHER" id="PTHR43102:SF2">
    <property type="entry name" value="GAF DOMAIN-CONTAINING PROTEIN"/>
    <property type="match status" value="1"/>
</dbReference>
<keyword evidence="1" id="KW-0808">Transferase</keyword>
<dbReference type="SUPFAM" id="SSF52172">
    <property type="entry name" value="CheY-like"/>
    <property type="match status" value="1"/>
</dbReference>
<dbReference type="InterPro" id="IPR003018">
    <property type="entry name" value="GAF"/>
</dbReference>
<dbReference type="SUPFAM" id="SSF55781">
    <property type="entry name" value="GAF domain-like"/>
    <property type="match status" value="1"/>
</dbReference>
<dbReference type="Pfam" id="PF01590">
    <property type="entry name" value="GAF"/>
    <property type="match status" value="1"/>
</dbReference>
<gene>
    <name evidence="4" type="ORF">E5139_11560</name>
</gene>
<dbReference type="GO" id="GO:0016301">
    <property type="term" value="F:kinase activity"/>
    <property type="evidence" value="ECO:0007669"/>
    <property type="project" value="UniProtKB-KW"/>
</dbReference>
<dbReference type="Gene3D" id="3.30.450.40">
    <property type="match status" value="1"/>
</dbReference>
<protein>
    <submittedName>
        <fullName evidence="4">GAF domain-containing protein</fullName>
    </submittedName>
</protein>
<dbReference type="PANTHER" id="PTHR43102">
    <property type="entry name" value="SLR1143 PROTEIN"/>
    <property type="match status" value="1"/>
</dbReference>
<dbReference type="Proteomes" id="UP000297053">
    <property type="component" value="Chromosome"/>
</dbReference>
<keyword evidence="2" id="KW-0418">Kinase</keyword>